<dbReference type="AlphaFoldDB" id="A0A354M4M6"/>
<dbReference type="EMBL" id="DNWC01000140">
    <property type="protein sequence ID" value="HBJ09465.1"/>
    <property type="molecule type" value="Genomic_DNA"/>
</dbReference>
<feature type="transmembrane region" description="Helical" evidence="1">
    <location>
        <begin position="81"/>
        <end position="99"/>
    </location>
</feature>
<keyword evidence="2" id="KW-0012">Acyltransferase</keyword>
<organism evidence="2 3">
    <name type="scientific">Coprobacter fastidiosus</name>
    <dbReference type="NCBI Taxonomy" id="1099853"/>
    <lineage>
        <taxon>Bacteria</taxon>
        <taxon>Pseudomonadati</taxon>
        <taxon>Bacteroidota</taxon>
        <taxon>Bacteroidia</taxon>
        <taxon>Bacteroidales</taxon>
        <taxon>Barnesiellaceae</taxon>
        <taxon>Coprobacter</taxon>
    </lineage>
</organism>
<protein>
    <submittedName>
        <fullName evidence="2">Membrane-bound O-acyltransferase family protein</fullName>
    </submittedName>
</protein>
<sequence length="162" mass="19598">MLENNNWLGEIFEKLGLDIHKLGVQFLYDPNNPMLFNSGFFFFLFLAFLFLYRYCRKNELLRNLYVMLFSFYFYYKSSGIYLLVLIFVCTFDFFIGRLLHRTERKVSRKWLVTLSLIVNICMLGYFKYTNFIFDLFYSAVNRQFEPFDIVLPVGISFFTFQS</sequence>
<feature type="non-terminal residue" evidence="2">
    <location>
        <position position="162"/>
    </location>
</feature>
<dbReference type="Proteomes" id="UP000262954">
    <property type="component" value="Unassembled WGS sequence"/>
</dbReference>
<keyword evidence="2" id="KW-0808">Transferase</keyword>
<keyword evidence="1" id="KW-1133">Transmembrane helix</keyword>
<gene>
    <name evidence="2" type="ORF">DDY73_10730</name>
</gene>
<keyword evidence="1" id="KW-0472">Membrane</keyword>
<reference evidence="2 3" key="1">
    <citation type="journal article" date="2018" name="Nat. Biotechnol.">
        <title>A standardized bacterial taxonomy based on genome phylogeny substantially revises the tree of life.</title>
        <authorList>
            <person name="Parks D.H."/>
            <person name="Chuvochina M."/>
            <person name="Waite D.W."/>
            <person name="Rinke C."/>
            <person name="Skarshewski A."/>
            <person name="Chaumeil P.A."/>
            <person name="Hugenholtz P."/>
        </authorList>
    </citation>
    <scope>NUCLEOTIDE SEQUENCE [LARGE SCALE GENOMIC DNA]</scope>
    <source>
        <strain evidence="2">UBA11482</strain>
    </source>
</reference>
<comment type="caution">
    <text evidence="2">The sequence shown here is derived from an EMBL/GenBank/DDBJ whole genome shotgun (WGS) entry which is preliminary data.</text>
</comment>
<dbReference type="GO" id="GO:0016746">
    <property type="term" value="F:acyltransferase activity"/>
    <property type="evidence" value="ECO:0007669"/>
    <property type="project" value="UniProtKB-KW"/>
</dbReference>
<feature type="transmembrane region" description="Helical" evidence="1">
    <location>
        <begin position="111"/>
        <end position="128"/>
    </location>
</feature>
<evidence type="ECO:0000313" key="2">
    <source>
        <dbReference type="EMBL" id="HBJ09465.1"/>
    </source>
</evidence>
<evidence type="ECO:0000256" key="1">
    <source>
        <dbReference type="SAM" id="Phobius"/>
    </source>
</evidence>
<evidence type="ECO:0000313" key="3">
    <source>
        <dbReference type="Proteomes" id="UP000262954"/>
    </source>
</evidence>
<name>A0A354M4M6_9BACT</name>
<proteinExistence type="predicted"/>
<keyword evidence="1" id="KW-0812">Transmembrane</keyword>
<feature type="transmembrane region" description="Helical" evidence="1">
    <location>
        <begin position="34"/>
        <end position="52"/>
    </location>
</feature>
<accession>A0A354M4M6</accession>